<accession>A0A8S3XHY8</accession>
<organism evidence="7 8">
    <name type="scientific">Parnassius apollo</name>
    <name type="common">Apollo butterfly</name>
    <name type="synonym">Papilio apollo</name>
    <dbReference type="NCBI Taxonomy" id="110799"/>
    <lineage>
        <taxon>Eukaryota</taxon>
        <taxon>Metazoa</taxon>
        <taxon>Ecdysozoa</taxon>
        <taxon>Arthropoda</taxon>
        <taxon>Hexapoda</taxon>
        <taxon>Insecta</taxon>
        <taxon>Pterygota</taxon>
        <taxon>Neoptera</taxon>
        <taxon>Endopterygota</taxon>
        <taxon>Lepidoptera</taxon>
        <taxon>Glossata</taxon>
        <taxon>Ditrysia</taxon>
        <taxon>Papilionoidea</taxon>
        <taxon>Papilionidae</taxon>
        <taxon>Parnassiinae</taxon>
        <taxon>Parnassini</taxon>
        <taxon>Parnassius</taxon>
        <taxon>Parnassius</taxon>
    </lineage>
</organism>
<dbReference type="Proteomes" id="UP000691718">
    <property type="component" value="Unassembled WGS sequence"/>
</dbReference>
<evidence type="ECO:0000256" key="4">
    <source>
        <dbReference type="ARBA" id="ARBA00023125"/>
    </source>
</evidence>
<dbReference type="EMBL" id="CAJQZP010001141">
    <property type="protein sequence ID" value="CAG5020950.1"/>
    <property type="molecule type" value="Genomic_DNA"/>
</dbReference>
<evidence type="ECO:0000256" key="2">
    <source>
        <dbReference type="ARBA" id="ARBA00022771"/>
    </source>
</evidence>
<protein>
    <submittedName>
        <fullName evidence="7">(apollo) hypothetical protein</fullName>
    </submittedName>
</protein>
<dbReference type="GO" id="GO:0003677">
    <property type="term" value="F:DNA binding"/>
    <property type="evidence" value="ECO:0007669"/>
    <property type="project" value="UniProtKB-UniRule"/>
</dbReference>
<evidence type="ECO:0000256" key="5">
    <source>
        <dbReference type="PROSITE-ProRule" id="PRU00309"/>
    </source>
</evidence>
<keyword evidence="3" id="KW-0862">Zinc</keyword>
<feature type="domain" description="THAP-type" evidence="6">
    <location>
        <begin position="1"/>
        <end position="99"/>
    </location>
</feature>
<keyword evidence="1" id="KW-0479">Metal-binding</keyword>
<keyword evidence="4 5" id="KW-0238">DNA-binding</keyword>
<dbReference type="SMART" id="SM00980">
    <property type="entry name" value="THAP"/>
    <property type="match status" value="1"/>
</dbReference>
<gene>
    <name evidence="7" type="ORF">PAPOLLO_LOCUS17436</name>
</gene>
<dbReference type="OrthoDB" id="6931156at2759"/>
<comment type="caution">
    <text evidence="7">The sequence shown here is derived from an EMBL/GenBank/DDBJ whole genome shotgun (WGS) entry which is preliminary data.</text>
</comment>
<name>A0A8S3XHY8_PARAO</name>
<dbReference type="GO" id="GO:0008270">
    <property type="term" value="F:zinc ion binding"/>
    <property type="evidence" value="ECO:0007669"/>
    <property type="project" value="UniProtKB-KW"/>
</dbReference>
<sequence length="456" mass="52396">MVKVCAIKSCSSGRKRNNRKNEKADETQLLSFFQPTRPVRLENWKMSLGIDLKNTDYICHLHFKEEDIKMYEKFHINGELIIFPTGRKILKDEALPTIEHQFVPIPAHKLQVSAHSAQQMPDSYCNQSKDECQDQVQKVNVHQQKLLEDPKPNNFIDDNEQHPQNSEDPLMCLQGTQSVATFKDNFLKFPVLPPSWLYVEKPSGLEFMRMDPITKQIKNHIRLNQDLSITVIFANNKVLSLNEKITSCSNVYDYLKTVERLPLCVGTQIDNNKYSRLCKGVIIGDDAYKRNQQYPRCKSCRILRNRLQNCLKRMVNQKQFKKPKELATTGKDNVADVCMTTPEPIQTETESIQEPQIQPGSSTMLNQEQLKKISASTPAGRVDVGDICKTIPVQVISIQPETSKMTNSDFKMLQKLKNKCALQQRVIKHLNAKCNRRAEKLAHLKNIVQHLRNGIL</sequence>
<dbReference type="Pfam" id="PF05485">
    <property type="entry name" value="THAP"/>
    <property type="match status" value="1"/>
</dbReference>
<evidence type="ECO:0000259" key="6">
    <source>
        <dbReference type="PROSITE" id="PS50950"/>
    </source>
</evidence>
<reference evidence="7" key="1">
    <citation type="submission" date="2021-04" db="EMBL/GenBank/DDBJ databases">
        <authorList>
            <person name="Tunstrom K."/>
        </authorList>
    </citation>
    <scope>NUCLEOTIDE SEQUENCE</scope>
</reference>
<evidence type="ECO:0000313" key="8">
    <source>
        <dbReference type="Proteomes" id="UP000691718"/>
    </source>
</evidence>
<keyword evidence="2 5" id="KW-0863">Zinc-finger</keyword>
<proteinExistence type="predicted"/>
<evidence type="ECO:0000256" key="3">
    <source>
        <dbReference type="ARBA" id="ARBA00022833"/>
    </source>
</evidence>
<evidence type="ECO:0000313" key="7">
    <source>
        <dbReference type="EMBL" id="CAG5020950.1"/>
    </source>
</evidence>
<dbReference type="AlphaFoldDB" id="A0A8S3XHY8"/>
<keyword evidence="8" id="KW-1185">Reference proteome</keyword>
<evidence type="ECO:0000256" key="1">
    <source>
        <dbReference type="ARBA" id="ARBA00022723"/>
    </source>
</evidence>
<dbReference type="InterPro" id="IPR006612">
    <property type="entry name" value="THAP_Znf"/>
</dbReference>
<dbReference type="PROSITE" id="PS50950">
    <property type="entry name" value="ZF_THAP"/>
    <property type="match status" value="1"/>
</dbReference>